<keyword evidence="3" id="KW-1185">Reference proteome</keyword>
<dbReference type="RefSeq" id="WP_194372780.1">
    <property type="nucleotide sequence ID" value="NZ_CP063767.1"/>
</dbReference>
<reference evidence="2 3" key="1">
    <citation type="submission" date="2020-10" db="EMBL/GenBank/DDBJ databases">
        <title>Olsenella immobilis sp.nov., isolated from the mud in a fermentation cellar used for the production of Chinese strong-flavoured liquor.</title>
        <authorList>
            <person name="Lu L."/>
        </authorList>
    </citation>
    <scope>NUCLEOTIDE SEQUENCE [LARGE SCALE GENOMIC DNA]</scope>
    <source>
        <strain evidence="2 3">LZLJ-2</strain>
    </source>
</reference>
<evidence type="ECO:0000259" key="1">
    <source>
        <dbReference type="Pfam" id="PF02464"/>
    </source>
</evidence>
<name>A0A7S7M9Y9_9ACTN</name>
<dbReference type="SUPFAM" id="SSF142433">
    <property type="entry name" value="CinA-like"/>
    <property type="match status" value="1"/>
</dbReference>
<dbReference type="AlphaFoldDB" id="A0A7S7M9Y9"/>
<dbReference type="Gene3D" id="3.90.950.20">
    <property type="entry name" value="CinA-like"/>
    <property type="match status" value="1"/>
</dbReference>
<evidence type="ECO:0000313" key="3">
    <source>
        <dbReference type="Proteomes" id="UP000593735"/>
    </source>
</evidence>
<dbReference type="KEGG" id="tio:INP52_04665"/>
<dbReference type="EMBL" id="CP063767">
    <property type="protein sequence ID" value="QOY61479.1"/>
    <property type="molecule type" value="Genomic_DNA"/>
</dbReference>
<dbReference type="InterPro" id="IPR036653">
    <property type="entry name" value="CinA-like_C"/>
</dbReference>
<dbReference type="Pfam" id="PF02464">
    <property type="entry name" value="CinA"/>
    <property type="match status" value="1"/>
</dbReference>
<proteinExistence type="predicted"/>
<feature type="domain" description="CinA C-terminal" evidence="1">
    <location>
        <begin position="20"/>
        <end position="165"/>
    </location>
</feature>
<dbReference type="InterPro" id="IPR008136">
    <property type="entry name" value="CinA_C"/>
</dbReference>
<organism evidence="2 3">
    <name type="scientific">Thermophilibacter immobilis</name>
    <dbReference type="NCBI Taxonomy" id="2779519"/>
    <lineage>
        <taxon>Bacteria</taxon>
        <taxon>Bacillati</taxon>
        <taxon>Actinomycetota</taxon>
        <taxon>Coriobacteriia</taxon>
        <taxon>Coriobacteriales</taxon>
        <taxon>Atopobiaceae</taxon>
        <taxon>Thermophilibacter</taxon>
    </lineage>
</organism>
<dbReference type="NCBIfam" id="TIGR00199">
    <property type="entry name" value="PncC_domain"/>
    <property type="match status" value="1"/>
</dbReference>
<protein>
    <submittedName>
        <fullName evidence="2">CinA family protein</fullName>
    </submittedName>
</protein>
<accession>A0A7S7M9Y9</accession>
<evidence type="ECO:0000313" key="2">
    <source>
        <dbReference type="EMBL" id="QOY61479.1"/>
    </source>
</evidence>
<dbReference type="Proteomes" id="UP000593735">
    <property type="component" value="Chromosome"/>
</dbReference>
<gene>
    <name evidence="2" type="ORF">INP52_04665</name>
</gene>
<sequence>MAEKTLLAEDPELFDACAGLVRRAAAARVTLGCAESCTGGLVAGCLTAVPGSSAVVRGGVVSYAIEVKRHLLGVCDEVLDAPGVGAVSPECAAQMAEGARGALGCDVAVSITGIAGPGGAEPGKPVGTVWMGLATPVGTRTFPHLFSGDRAEVRHAAVARAVELLCGGVVEASRLG</sequence>